<dbReference type="EMBL" id="FUEG01000002">
    <property type="protein sequence ID" value="SJL00032.1"/>
    <property type="molecule type" value="Genomic_DNA"/>
</dbReference>
<organism evidence="1 2">
    <name type="scientific">Armillaria ostoyae</name>
    <name type="common">Armillaria root rot fungus</name>
    <dbReference type="NCBI Taxonomy" id="47428"/>
    <lineage>
        <taxon>Eukaryota</taxon>
        <taxon>Fungi</taxon>
        <taxon>Dikarya</taxon>
        <taxon>Basidiomycota</taxon>
        <taxon>Agaricomycotina</taxon>
        <taxon>Agaricomycetes</taxon>
        <taxon>Agaricomycetidae</taxon>
        <taxon>Agaricales</taxon>
        <taxon>Marasmiineae</taxon>
        <taxon>Physalacriaceae</taxon>
        <taxon>Armillaria</taxon>
    </lineage>
</organism>
<protein>
    <submittedName>
        <fullName evidence="1">Uncharacterized protein</fullName>
    </submittedName>
</protein>
<dbReference type="AlphaFoldDB" id="A0A284QUA1"/>
<evidence type="ECO:0000313" key="1">
    <source>
        <dbReference type="EMBL" id="SJL00032.1"/>
    </source>
</evidence>
<accession>A0A284QUA1</accession>
<reference evidence="2" key="1">
    <citation type="journal article" date="2017" name="Nat. Ecol. Evol.">
        <title>Genome expansion and lineage-specific genetic innovations in the forest pathogenic fungi Armillaria.</title>
        <authorList>
            <person name="Sipos G."/>
            <person name="Prasanna A.N."/>
            <person name="Walter M.C."/>
            <person name="O'Connor E."/>
            <person name="Balint B."/>
            <person name="Krizsan K."/>
            <person name="Kiss B."/>
            <person name="Hess J."/>
            <person name="Varga T."/>
            <person name="Slot J."/>
            <person name="Riley R."/>
            <person name="Boka B."/>
            <person name="Rigling D."/>
            <person name="Barry K."/>
            <person name="Lee J."/>
            <person name="Mihaltcheva S."/>
            <person name="LaButti K."/>
            <person name="Lipzen A."/>
            <person name="Waldron R."/>
            <person name="Moloney N.M."/>
            <person name="Sperisen C."/>
            <person name="Kredics L."/>
            <person name="Vagvoelgyi C."/>
            <person name="Patrignani A."/>
            <person name="Fitzpatrick D."/>
            <person name="Nagy I."/>
            <person name="Doyle S."/>
            <person name="Anderson J.B."/>
            <person name="Grigoriev I.V."/>
            <person name="Gueldener U."/>
            <person name="Muensterkoetter M."/>
            <person name="Nagy L.G."/>
        </authorList>
    </citation>
    <scope>NUCLEOTIDE SEQUENCE [LARGE SCALE GENOMIC DNA]</scope>
    <source>
        <strain evidence="2">C18/9</strain>
    </source>
</reference>
<sequence length="270" mass="31541">MTTFPPELVEIIISKAWHSEMPSSIRTSFMMACPLVNRTWKAAYAPIASRDLYITNLAYIYYLCNIARRRKSIIYYNFIPQLTRTITCFIDLGGEAQETAVERVYHILIKLPNDVGLKALFPLVPYISFEFGWIGTGRNPLSPQLCDIPIHVRVYYHRYLSITEGTYLWQGRTRMDVGISMTDSDPLRHIHRLTWTETWDNLGKIKIIGGGWPWFLYPVPDHWITINGDRHFRKTTEIHQCEGDIRDINWRLWMASKGRRSTWVEPLSSA</sequence>
<dbReference type="OMA" id="HWITING"/>
<dbReference type="Proteomes" id="UP000219338">
    <property type="component" value="Unassembled WGS sequence"/>
</dbReference>
<dbReference type="OrthoDB" id="2836053at2759"/>
<keyword evidence="2" id="KW-1185">Reference proteome</keyword>
<gene>
    <name evidence="1" type="ORF">ARMOST_03344</name>
</gene>
<proteinExistence type="predicted"/>
<evidence type="ECO:0000313" key="2">
    <source>
        <dbReference type="Proteomes" id="UP000219338"/>
    </source>
</evidence>
<name>A0A284QUA1_ARMOS</name>